<sequence length="424" mass="47817">MKFLLTLGLLSGALAAPAPGSGKHGAQSFDMPLQWTPFGFTTDTITIGNPPQKVDSFVDWTWIGQYVFTPRCHGSLSRTYECLQPSQTLFNQTESHTFVNQSRLFPNRVWNPNHFFFYDDLSVGFGSDIQRVGQQDARVTLQMADMHFKLDFAYPFSGVYGLSPVFRRDNASTQSPFYQMWRRGAYRSPITSFQYCYNSTFGNPAPARERCNGHDGLQTLGGLSPALTKRGRDAASSILWYKNIFFPIVNDINFEYDPPIYNYWAVRLTKHLIGDEEQALNTTYGGNPGAIFDHASYGHGVPMSVNSYQRLIQITNGQPLTLEEDQLPNNGNQSFVSVDCNKVSSFPPLKYQFQGHDRLWEVIPENYVEKISLPNVTEPTCVLNVRTLGEGNFVIGNFGDTFAKDKIVLFDFEKMKVGLADMPN</sequence>
<dbReference type="InterPro" id="IPR001461">
    <property type="entry name" value="Aspartic_peptidase_A1"/>
</dbReference>
<dbReference type="STRING" id="1392250.A0A2I2GAF6"/>
<dbReference type="InterPro" id="IPR033121">
    <property type="entry name" value="PEPTIDASE_A1"/>
</dbReference>
<keyword evidence="7" id="KW-0645">Protease</keyword>
<keyword evidence="3" id="KW-1015">Disulfide bond</keyword>
<dbReference type="PANTHER" id="PTHR47966">
    <property type="entry name" value="BETA-SITE APP-CLEAVING ENZYME, ISOFORM A-RELATED"/>
    <property type="match status" value="1"/>
</dbReference>
<feature type="disulfide bond" evidence="3">
    <location>
        <begin position="340"/>
        <end position="381"/>
    </location>
</feature>
<dbReference type="Gene3D" id="2.40.70.10">
    <property type="entry name" value="Acid Proteases"/>
    <property type="match status" value="2"/>
</dbReference>
<dbReference type="Pfam" id="PF00026">
    <property type="entry name" value="Asp"/>
    <property type="match status" value="1"/>
</dbReference>
<comment type="caution">
    <text evidence="7">The sequence shown here is derived from an EMBL/GenBank/DDBJ whole genome shotgun (WGS) entry which is preliminary data.</text>
</comment>
<feature type="domain" description="Peptidase A1" evidence="6">
    <location>
        <begin position="41"/>
        <end position="420"/>
    </location>
</feature>
<evidence type="ECO:0000313" key="8">
    <source>
        <dbReference type="Proteomes" id="UP000234275"/>
    </source>
</evidence>
<feature type="domain" description="FHA" evidence="5">
    <location>
        <begin position="45"/>
        <end position="104"/>
    </location>
</feature>
<dbReference type="SUPFAM" id="SSF50630">
    <property type="entry name" value="Acid proteases"/>
    <property type="match status" value="1"/>
</dbReference>
<dbReference type="Proteomes" id="UP000234275">
    <property type="component" value="Unassembled WGS sequence"/>
</dbReference>
<evidence type="ECO:0000256" key="2">
    <source>
        <dbReference type="ARBA" id="ARBA00022801"/>
    </source>
</evidence>
<keyword evidence="8" id="KW-1185">Reference proteome</keyword>
<keyword evidence="2" id="KW-0378">Hydrolase</keyword>
<evidence type="ECO:0000256" key="4">
    <source>
        <dbReference type="SAM" id="SignalP"/>
    </source>
</evidence>
<evidence type="ECO:0000256" key="3">
    <source>
        <dbReference type="PIRSR" id="PIRSR601461-2"/>
    </source>
</evidence>
<dbReference type="InterPro" id="IPR000253">
    <property type="entry name" value="FHA_dom"/>
</dbReference>
<feature type="signal peptide" evidence="4">
    <location>
        <begin position="1"/>
        <end position="15"/>
    </location>
</feature>
<dbReference type="EMBL" id="MSFO01000003">
    <property type="protein sequence ID" value="PLB49861.1"/>
    <property type="molecule type" value="Genomic_DNA"/>
</dbReference>
<dbReference type="OrthoDB" id="771136at2759"/>
<dbReference type="InterPro" id="IPR021109">
    <property type="entry name" value="Peptidase_aspartic_dom_sf"/>
</dbReference>
<dbReference type="RefSeq" id="XP_024705163.1">
    <property type="nucleotide sequence ID" value="XM_024852156.1"/>
</dbReference>
<dbReference type="AlphaFoldDB" id="A0A2I2GAF6"/>
<dbReference type="GeneID" id="36559854"/>
<evidence type="ECO:0000259" key="5">
    <source>
        <dbReference type="PROSITE" id="PS50006"/>
    </source>
</evidence>
<evidence type="ECO:0000259" key="6">
    <source>
        <dbReference type="PROSITE" id="PS51767"/>
    </source>
</evidence>
<feature type="chain" id="PRO_5014142024" evidence="4">
    <location>
        <begin position="16"/>
        <end position="424"/>
    </location>
</feature>
<evidence type="ECO:0000256" key="1">
    <source>
        <dbReference type="ARBA" id="ARBA00007447"/>
    </source>
</evidence>
<dbReference type="VEuPathDB" id="FungiDB:P170DRAFT_463234"/>
<gene>
    <name evidence="7" type="ORF">P170DRAFT_463234</name>
</gene>
<dbReference type="PROSITE" id="PS51767">
    <property type="entry name" value="PEPTIDASE_A1"/>
    <property type="match status" value="1"/>
</dbReference>
<name>A0A2I2GAF6_9EURO</name>
<evidence type="ECO:0000313" key="7">
    <source>
        <dbReference type="EMBL" id="PLB49861.1"/>
    </source>
</evidence>
<protein>
    <submittedName>
        <fullName evidence="7">Acid protease</fullName>
    </submittedName>
</protein>
<dbReference type="GO" id="GO:0006508">
    <property type="term" value="P:proteolysis"/>
    <property type="evidence" value="ECO:0007669"/>
    <property type="project" value="UniProtKB-KW"/>
</dbReference>
<proteinExistence type="inferred from homology"/>
<organism evidence="7 8">
    <name type="scientific">Aspergillus steynii IBT 23096</name>
    <dbReference type="NCBI Taxonomy" id="1392250"/>
    <lineage>
        <taxon>Eukaryota</taxon>
        <taxon>Fungi</taxon>
        <taxon>Dikarya</taxon>
        <taxon>Ascomycota</taxon>
        <taxon>Pezizomycotina</taxon>
        <taxon>Eurotiomycetes</taxon>
        <taxon>Eurotiomycetidae</taxon>
        <taxon>Eurotiales</taxon>
        <taxon>Aspergillaceae</taxon>
        <taxon>Aspergillus</taxon>
        <taxon>Aspergillus subgen. Circumdati</taxon>
    </lineage>
</organism>
<dbReference type="PROSITE" id="PS50006">
    <property type="entry name" value="FHA_DOMAIN"/>
    <property type="match status" value="1"/>
</dbReference>
<keyword evidence="4" id="KW-0732">Signal</keyword>
<dbReference type="GO" id="GO:0004190">
    <property type="term" value="F:aspartic-type endopeptidase activity"/>
    <property type="evidence" value="ECO:0007669"/>
    <property type="project" value="InterPro"/>
</dbReference>
<dbReference type="PANTHER" id="PTHR47966:SF51">
    <property type="entry name" value="BETA-SITE APP-CLEAVING ENZYME, ISOFORM A-RELATED"/>
    <property type="match status" value="1"/>
</dbReference>
<reference evidence="7 8" key="1">
    <citation type="submission" date="2016-12" db="EMBL/GenBank/DDBJ databases">
        <title>The genomes of Aspergillus section Nigri reveals drivers in fungal speciation.</title>
        <authorList>
            <consortium name="DOE Joint Genome Institute"/>
            <person name="Vesth T.C."/>
            <person name="Nybo J."/>
            <person name="Theobald S."/>
            <person name="Brandl J."/>
            <person name="Frisvad J.C."/>
            <person name="Nielsen K.F."/>
            <person name="Lyhne E.K."/>
            <person name="Kogle M.E."/>
            <person name="Kuo A."/>
            <person name="Riley R."/>
            <person name="Clum A."/>
            <person name="Nolan M."/>
            <person name="Lipzen A."/>
            <person name="Salamov A."/>
            <person name="Henrissat B."/>
            <person name="Wiebenga A."/>
            <person name="De Vries R.P."/>
            <person name="Grigoriev I.V."/>
            <person name="Mortensen U.H."/>
            <person name="Andersen M.R."/>
            <person name="Baker S.E."/>
        </authorList>
    </citation>
    <scope>NUCLEOTIDE SEQUENCE [LARGE SCALE GENOMIC DNA]</scope>
    <source>
        <strain evidence="7 8">IBT 23096</strain>
    </source>
</reference>
<accession>A0A2I2GAF6</accession>
<comment type="similarity">
    <text evidence="1">Belongs to the peptidase A1 family.</text>
</comment>